<evidence type="ECO:0000259" key="1">
    <source>
        <dbReference type="Pfam" id="PF00027"/>
    </source>
</evidence>
<reference evidence="2 3" key="1">
    <citation type="submission" date="2018-09" db="EMBL/GenBank/DDBJ databases">
        <title>Genomic Encyclopedia of Archaeal and Bacterial Type Strains, Phase II (KMG-II): from individual species to whole genera.</title>
        <authorList>
            <person name="Goeker M."/>
        </authorList>
    </citation>
    <scope>NUCLEOTIDE SEQUENCE [LARGE SCALE GENOMIC DNA]</scope>
    <source>
        <strain evidence="2 3">DSM 26283</strain>
    </source>
</reference>
<organism evidence="2 3">
    <name type="scientific">Ichthyenterobacterium magnum</name>
    <dbReference type="NCBI Taxonomy" id="1230530"/>
    <lineage>
        <taxon>Bacteria</taxon>
        <taxon>Pseudomonadati</taxon>
        <taxon>Bacteroidota</taxon>
        <taxon>Flavobacteriia</taxon>
        <taxon>Flavobacteriales</taxon>
        <taxon>Flavobacteriaceae</taxon>
        <taxon>Ichthyenterobacterium</taxon>
    </lineage>
</organism>
<evidence type="ECO:0000313" key="3">
    <source>
        <dbReference type="Proteomes" id="UP000284892"/>
    </source>
</evidence>
<name>A0A420DVB2_9FLAO</name>
<keyword evidence="3" id="KW-1185">Reference proteome</keyword>
<sequence length="188" mass="22190">MTFLELYNIILNTSHKSYEDIPFSVSKIQFSKDNYITTYEQIEDSIYFINSGIVEMAIKSYMTEKVIDFFFENELVCGFTSFLMQEPTDIQIKALMDCDMEVIKRSDLMYAYDFSLEANKFSRILTEQGYIRKSNREKNLLTKTAEERYVEMFQSRSQYISLIPVNKIAKYLGIHPESLSRIRKKINS</sequence>
<protein>
    <submittedName>
        <fullName evidence="2">CRP-like cAMP-binding protein</fullName>
    </submittedName>
</protein>
<dbReference type="Gene3D" id="2.60.120.10">
    <property type="entry name" value="Jelly Rolls"/>
    <property type="match status" value="1"/>
</dbReference>
<dbReference type="AlphaFoldDB" id="A0A420DVB2"/>
<dbReference type="SUPFAM" id="SSF51206">
    <property type="entry name" value="cAMP-binding domain-like"/>
    <property type="match status" value="1"/>
</dbReference>
<feature type="domain" description="Cyclic nucleotide-binding" evidence="1">
    <location>
        <begin position="28"/>
        <end position="109"/>
    </location>
</feature>
<gene>
    <name evidence="2" type="ORF">BXY80_0204</name>
</gene>
<dbReference type="InterPro" id="IPR018490">
    <property type="entry name" value="cNMP-bd_dom_sf"/>
</dbReference>
<accession>A0A420DVB2</accession>
<proteinExistence type="predicted"/>
<dbReference type="OrthoDB" id="663011at2"/>
<comment type="caution">
    <text evidence="2">The sequence shown here is derived from an EMBL/GenBank/DDBJ whole genome shotgun (WGS) entry which is preliminary data.</text>
</comment>
<dbReference type="InterPro" id="IPR000595">
    <property type="entry name" value="cNMP-bd_dom"/>
</dbReference>
<dbReference type="Proteomes" id="UP000284892">
    <property type="component" value="Unassembled WGS sequence"/>
</dbReference>
<dbReference type="RefSeq" id="WP_120199356.1">
    <property type="nucleotide sequence ID" value="NZ_RAQJ01000001.1"/>
</dbReference>
<dbReference type="InterPro" id="IPR014710">
    <property type="entry name" value="RmlC-like_jellyroll"/>
</dbReference>
<dbReference type="EMBL" id="RAQJ01000001">
    <property type="protein sequence ID" value="RKE98130.1"/>
    <property type="molecule type" value="Genomic_DNA"/>
</dbReference>
<evidence type="ECO:0000313" key="2">
    <source>
        <dbReference type="EMBL" id="RKE98130.1"/>
    </source>
</evidence>
<dbReference type="Pfam" id="PF00027">
    <property type="entry name" value="cNMP_binding"/>
    <property type="match status" value="1"/>
</dbReference>